<reference evidence="1 2" key="1">
    <citation type="journal article" date="2023" name="Mol. Biol. Evol.">
        <title>Genomics of Secondarily Temperate Adaptation in the Only Non-Antarctic Icefish.</title>
        <authorList>
            <person name="Rivera-Colon A.G."/>
            <person name="Rayamajhi N."/>
            <person name="Minhas B.F."/>
            <person name="Madrigal G."/>
            <person name="Bilyk K.T."/>
            <person name="Yoon V."/>
            <person name="Hune M."/>
            <person name="Gregory S."/>
            <person name="Cheng C.H.C."/>
            <person name="Catchen J.M."/>
        </authorList>
    </citation>
    <scope>NUCLEOTIDE SEQUENCE [LARGE SCALE GENOMIC DNA]</scope>
    <source>
        <strain evidence="1">JC2023a</strain>
    </source>
</reference>
<evidence type="ECO:0000313" key="1">
    <source>
        <dbReference type="EMBL" id="KAK5907400.1"/>
    </source>
</evidence>
<proteinExistence type="predicted"/>
<organism evidence="1 2">
    <name type="scientific">Champsocephalus esox</name>
    <name type="common">pike icefish</name>
    <dbReference type="NCBI Taxonomy" id="159716"/>
    <lineage>
        <taxon>Eukaryota</taxon>
        <taxon>Metazoa</taxon>
        <taxon>Chordata</taxon>
        <taxon>Craniata</taxon>
        <taxon>Vertebrata</taxon>
        <taxon>Euteleostomi</taxon>
        <taxon>Actinopterygii</taxon>
        <taxon>Neopterygii</taxon>
        <taxon>Teleostei</taxon>
        <taxon>Neoteleostei</taxon>
        <taxon>Acanthomorphata</taxon>
        <taxon>Eupercaria</taxon>
        <taxon>Perciformes</taxon>
        <taxon>Notothenioidei</taxon>
        <taxon>Channichthyidae</taxon>
        <taxon>Champsocephalus</taxon>
    </lineage>
</organism>
<sequence>MSGSFLSCHFQTEVFVVLVLTDSWNSGLKRGVDPYIKGGEARRADPPRCVSDLMDRVCCHALTADAQALLTLDCLTLQTDCWGADIISANRSSSTNTT</sequence>
<keyword evidence="2" id="KW-1185">Reference proteome</keyword>
<accession>A0AAN8CPN9</accession>
<dbReference type="EMBL" id="JAULUE010002049">
    <property type="protein sequence ID" value="KAK5907400.1"/>
    <property type="molecule type" value="Genomic_DNA"/>
</dbReference>
<dbReference type="AlphaFoldDB" id="A0AAN8CPN9"/>
<name>A0AAN8CPN9_9TELE</name>
<gene>
    <name evidence="1" type="ORF">CesoFtcFv8_005253</name>
</gene>
<dbReference type="Proteomes" id="UP001335648">
    <property type="component" value="Unassembled WGS sequence"/>
</dbReference>
<evidence type="ECO:0000313" key="2">
    <source>
        <dbReference type="Proteomes" id="UP001335648"/>
    </source>
</evidence>
<comment type="caution">
    <text evidence="1">The sequence shown here is derived from an EMBL/GenBank/DDBJ whole genome shotgun (WGS) entry which is preliminary data.</text>
</comment>
<protein>
    <submittedName>
        <fullName evidence="1">Uncharacterized protein</fullName>
    </submittedName>
</protein>